<proteinExistence type="inferred from homology"/>
<dbReference type="RefSeq" id="WP_208288931.1">
    <property type="nucleotide sequence ID" value="NZ_CP074404.1"/>
</dbReference>
<dbReference type="EMBL" id="JAGFBM010000001">
    <property type="protein sequence ID" value="MBO3084102.1"/>
    <property type="molecule type" value="Genomic_DNA"/>
</dbReference>
<dbReference type="InterPro" id="IPR000836">
    <property type="entry name" value="PRTase_dom"/>
</dbReference>
<evidence type="ECO:0000313" key="2">
    <source>
        <dbReference type="EMBL" id="MBO3084102.1"/>
    </source>
</evidence>
<dbReference type="Gene3D" id="3.40.50.2020">
    <property type="match status" value="1"/>
</dbReference>
<accession>A0ABS3SEC8</accession>
<organism evidence="2 3">
    <name type="scientific">Cellulomonas fengjieae</name>
    <dbReference type="NCBI Taxonomy" id="2819978"/>
    <lineage>
        <taxon>Bacteria</taxon>
        <taxon>Bacillati</taxon>
        <taxon>Actinomycetota</taxon>
        <taxon>Actinomycetes</taxon>
        <taxon>Micrococcales</taxon>
        <taxon>Cellulomonadaceae</taxon>
        <taxon>Cellulomonas</taxon>
    </lineage>
</organism>
<dbReference type="PANTHER" id="PTHR47505">
    <property type="entry name" value="DNA UTILIZATION PROTEIN YHGH"/>
    <property type="match status" value="1"/>
</dbReference>
<evidence type="ECO:0008006" key="4">
    <source>
        <dbReference type="Google" id="ProtNLM"/>
    </source>
</evidence>
<evidence type="ECO:0000256" key="1">
    <source>
        <dbReference type="ARBA" id="ARBA00008007"/>
    </source>
</evidence>
<name>A0ABS3SEC8_9CELL</name>
<protein>
    <recommendedName>
        <fullName evidence="4">Phosphoribosyltransferase domain-containing protein</fullName>
    </recommendedName>
</protein>
<evidence type="ECO:0000313" key="3">
    <source>
        <dbReference type="Proteomes" id="UP000678317"/>
    </source>
</evidence>
<dbReference type="CDD" id="cd06223">
    <property type="entry name" value="PRTases_typeI"/>
    <property type="match status" value="1"/>
</dbReference>
<comment type="caution">
    <text evidence="2">The sequence shown here is derived from an EMBL/GenBank/DDBJ whole genome shotgun (WGS) entry which is preliminary data.</text>
</comment>
<dbReference type="InterPro" id="IPR029057">
    <property type="entry name" value="PRTase-like"/>
</dbReference>
<dbReference type="PANTHER" id="PTHR47505:SF1">
    <property type="entry name" value="DNA UTILIZATION PROTEIN YHGH"/>
    <property type="match status" value="1"/>
</dbReference>
<gene>
    <name evidence="2" type="ORF">J4035_05580</name>
</gene>
<keyword evidence="3" id="KW-1185">Reference proteome</keyword>
<sequence length="244" mass="26836">MRWLDEEGLLQPVAPAPSRSCRRCFGAVGARDGRLFDHCPQCGPLRSDPLDGFVPVLYTTDGALESMLHSFKDWHERGLADHTWLKIPLGCILADFWGRHAACVDQFYGRFDLVLAVPSDNRTRRYSQLSLINELRQTPTLDLVEGVVMRDFTQRRPPRRGYEPGAYVVPDPRLVAGRAILLVDDTWTTGATLRSTAGALKLAGAASVVAFTLGRQLSPGFGNSADLLHEIGGRSWSATCVLCA</sequence>
<dbReference type="InterPro" id="IPR051910">
    <property type="entry name" value="ComF/GntX_DNA_util-trans"/>
</dbReference>
<comment type="similarity">
    <text evidence="1">Belongs to the ComF/GntX family.</text>
</comment>
<dbReference type="SUPFAM" id="SSF53271">
    <property type="entry name" value="PRTase-like"/>
    <property type="match status" value="1"/>
</dbReference>
<reference evidence="2 3" key="1">
    <citation type="submission" date="2021-03" db="EMBL/GenBank/DDBJ databases">
        <title>novel species in genus Cellulomonas.</title>
        <authorList>
            <person name="Zhang G."/>
        </authorList>
    </citation>
    <scope>NUCLEOTIDE SEQUENCE [LARGE SCALE GENOMIC DNA]</scope>
    <source>
        <strain evidence="3">zg-ZUI188</strain>
    </source>
</reference>
<dbReference type="Proteomes" id="UP000678317">
    <property type="component" value="Unassembled WGS sequence"/>
</dbReference>